<dbReference type="RefSeq" id="WP_055397614.1">
    <property type="nucleotide sequence ID" value="NZ_JAMXAX010000137.1"/>
</dbReference>
<evidence type="ECO:0000313" key="3">
    <source>
        <dbReference type="Proteomes" id="UP001595693"/>
    </source>
</evidence>
<comment type="caution">
    <text evidence="2">The sequence shown here is derived from an EMBL/GenBank/DDBJ whole genome shotgun (WGS) entry which is preliminary data.</text>
</comment>
<dbReference type="EMBL" id="JBHSAJ010000035">
    <property type="protein sequence ID" value="MFC3935510.1"/>
    <property type="molecule type" value="Genomic_DNA"/>
</dbReference>
<dbReference type="Gene3D" id="3.40.50.720">
    <property type="entry name" value="NAD(P)-binding Rossmann-like Domain"/>
    <property type="match status" value="1"/>
</dbReference>
<dbReference type="Pfam" id="PF00899">
    <property type="entry name" value="ThiF"/>
    <property type="match status" value="1"/>
</dbReference>
<dbReference type="InterPro" id="IPR035985">
    <property type="entry name" value="Ubiquitin-activating_enz"/>
</dbReference>
<dbReference type="PANTHER" id="PTHR10953">
    <property type="entry name" value="UBIQUITIN-ACTIVATING ENZYME E1"/>
    <property type="match status" value="1"/>
</dbReference>
<dbReference type="CDD" id="cd01483">
    <property type="entry name" value="E1_enzyme_family"/>
    <property type="match status" value="1"/>
</dbReference>
<dbReference type="SUPFAM" id="SSF69572">
    <property type="entry name" value="Activating enzymes of the ubiquitin-like proteins"/>
    <property type="match status" value="1"/>
</dbReference>
<protein>
    <submittedName>
        <fullName evidence="2">PRTRC system ThiF family protein</fullName>
    </submittedName>
</protein>
<evidence type="ECO:0000259" key="1">
    <source>
        <dbReference type="Pfam" id="PF00899"/>
    </source>
</evidence>
<dbReference type="PANTHER" id="PTHR10953:SF102">
    <property type="entry name" value="ADENYLYLTRANSFERASE AND SULFURTRANSFERASE MOCS3"/>
    <property type="match status" value="1"/>
</dbReference>
<reference evidence="3" key="1">
    <citation type="journal article" date="2019" name="Int. J. Syst. Evol. Microbiol.">
        <title>The Global Catalogue of Microorganisms (GCM) 10K type strain sequencing project: providing services to taxonomists for standard genome sequencing and annotation.</title>
        <authorList>
            <consortium name="The Broad Institute Genomics Platform"/>
            <consortium name="The Broad Institute Genome Sequencing Center for Infectious Disease"/>
            <person name="Wu L."/>
            <person name="Ma J."/>
        </authorList>
    </citation>
    <scope>NUCLEOTIDE SEQUENCE [LARGE SCALE GENOMIC DNA]</scope>
    <source>
        <strain evidence="3">CCUG 2113</strain>
    </source>
</reference>
<dbReference type="InterPro" id="IPR000594">
    <property type="entry name" value="ThiF_NAD_FAD-bd"/>
</dbReference>
<proteinExistence type="predicted"/>
<dbReference type="Proteomes" id="UP001595693">
    <property type="component" value="Unassembled WGS sequence"/>
</dbReference>
<accession>A0ABV8DAX5</accession>
<feature type="domain" description="THIF-type NAD/FAD binding fold" evidence="1">
    <location>
        <begin position="11"/>
        <end position="134"/>
    </location>
</feature>
<keyword evidence="3" id="KW-1185">Reference proteome</keyword>
<dbReference type="NCBIfam" id="TIGR03736">
    <property type="entry name" value="PRTRC_ThiF"/>
    <property type="match status" value="1"/>
</dbReference>
<dbReference type="InterPro" id="IPR045886">
    <property type="entry name" value="ThiF/MoeB/HesA"/>
</dbReference>
<evidence type="ECO:0000313" key="2">
    <source>
        <dbReference type="EMBL" id="MFC3935510.1"/>
    </source>
</evidence>
<organism evidence="2 3">
    <name type="scientific">Acidovorax facilis</name>
    <dbReference type="NCBI Taxonomy" id="12917"/>
    <lineage>
        <taxon>Bacteria</taxon>
        <taxon>Pseudomonadati</taxon>
        <taxon>Pseudomonadota</taxon>
        <taxon>Betaproteobacteria</taxon>
        <taxon>Burkholderiales</taxon>
        <taxon>Comamonadaceae</taxon>
        <taxon>Acidovorax</taxon>
    </lineage>
</organism>
<sequence>MKHQLNGRLAQKQVKVALVGAGGTGSRMLENLMNLHRAMVALGHPGGLHVTLIDDDVVSPSNVGRQAFYPCDVGSYKAFTLINRANMAAQVSWTAIVDRVSDNSEGFSNFDLVIGAVDNRTARRAILSAIENSRRDHTYYLDMGNRSSDGQILLGEVQGRRRTEPDPTRLPHVGEMFPALIDSGQDHMEDDTPSCSLAEALQKQALFINPAMALAASSILWNLFTKGEIEHHGAFVNLDCLTTMPIPVDRDFWARFGVHRACEKRPRLRAAKSK</sequence>
<dbReference type="InterPro" id="IPR022500">
    <property type="entry name" value="PRTRC_ThiF"/>
</dbReference>
<name>A0ABV8DAX5_9BURK</name>
<gene>
    <name evidence="2" type="ORF">ACFOW3_12880</name>
</gene>